<dbReference type="AlphaFoldDB" id="A0A9W8HC14"/>
<dbReference type="InterPro" id="IPR002885">
    <property type="entry name" value="PPR_rpt"/>
</dbReference>
<feature type="region of interest" description="Disordered" evidence="6">
    <location>
        <begin position="1"/>
        <end position="32"/>
    </location>
</feature>
<dbReference type="Gene3D" id="1.25.40.10">
    <property type="entry name" value="Tetratricopeptide repeat domain"/>
    <property type="match status" value="1"/>
</dbReference>
<dbReference type="PANTHER" id="PTHR47447">
    <property type="entry name" value="OS03G0856100 PROTEIN"/>
    <property type="match status" value="1"/>
</dbReference>
<comment type="function">
    <text evidence="3">Regulates mitochondrial small subunit maturation by controlling 15S rRNA 5'-end processing. Localizes to the 5' precursor of the 15S rRNA in a position that is subsequently occupied by mS47 in the mature yeast mtSSU. Uses structure and sequence-specific RNA recognition, binding to a single-stranded region of the precursor and specifically recognizing bases -6 to -1. The exchange of Ccm1 for mS47 is coupled to the irreversible removal of precursor rRNA that is accompanied by conformational changes of the mitoribosomal proteins uS5m and mS26. These conformational changes signal completion of 5'-end rRNA processing through protection of the mature 5'-end of the 15S rRNA and stabilization of mS47. The removal of the 5' precursor together with the dissociation of Ccm1 may be catalyzed by the 5'-3' exoribonuclease Pet127. Involved in the specific removal of group I introns in mitochondrial encoded transcripts.</text>
</comment>
<accession>A0A9W8HC14</accession>
<proteinExistence type="inferred from homology"/>
<evidence type="ECO:0008006" key="9">
    <source>
        <dbReference type="Google" id="ProtNLM"/>
    </source>
</evidence>
<sequence length="665" mass="73946">MISRPNELTSERGVPRSVRNRSWAGKKHSGRTNNAAGMQVELLSTKIQMLSLATQCRQYTTLRLPRSQGSLPVASLTTFTLWARTIHTLLTFSPQDRVTSAAPLLRMKHMGYRGYVAGSQGRRAALVQGKEREIEQLASSAQTVGRAVAMYRVMMGRLPQHSLTPWMLLSQCYDKRASLPGELRWLADSLGVVHGGVGRRGVEELLALAYLKLGQGRRLREWLVGLSVRPVRLSSSTMVLLLGELQGTPGDRQLACRLWETHVEVAGFAPSQTCVLMAMRIAMHAQKVDLAVDTYKMVLARRWGGVRAGFWAEKVIVYGLAINKRAREAFEVALATTDVHRVASNETVALQTLHKYELLLSGLSRVRCAEDSEAVFAYVRDDLGLRPSAAMYTSLLGVLAMANVEWEAMEHYLGLMEEDQVEPSEALWRRVLLGYARQGNVELCDHVLGEMAAAGVRPTYVVVAAALEVYGRQGNLEMAARWMRLVFNAMRRQAELESAGPPVVNIGETLRGIDSRPPPPATAWSLEQPEALEGYFSEHSELVWHRSVLALMVDVLGELSDGRQVVQAWEEIELLSGRIRSLRLSPHIYMALARALARQGVLGMYELRVCAEIEGPRNGFTYAQREEALEYIQRCRNGRVPGRRVVASRQGVRAEEADAQPDSSV</sequence>
<evidence type="ECO:0000256" key="2">
    <source>
        <dbReference type="ARBA" id="ARBA00022737"/>
    </source>
</evidence>
<evidence type="ECO:0000256" key="6">
    <source>
        <dbReference type="SAM" id="MobiDB-lite"/>
    </source>
</evidence>
<evidence type="ECO:0000313" key="7">
    <source>
        <dbReference type="EMBL" id="KAJ2778933.1"/>
    </source>
</evidence>
<dbReference type="PANTHER" id="PTHR47447:SF17">
    <property type="entry name" value="OS12G0638900 PROTEIN"/>
    <property type="match status" value="1"/>
</dbReference>
<keyword evidence="8" id="KW-1185">Reference proteome</keyword>
<evidence type="ECO:0000256" key="5">
    <source>
        <dbReference type="PROSITE-ProRule" id="PRU00708"/>
    </source>
</evidence>
<dbReference type="PROSITE" id="PS51375">
    <property type="entry name" value="PPR"/>
    <property type="match status" value="1"/>
</dbReference>
<evidence type="ECO:0000256" key="1">
    <source>
        <dbReference type="ARBA" id="ARBA00006192"/>
    </source>
</evidence>
<organism evidence="7 8">
    <name type="scientific">Coemansia interrupta</name>
    <dbReference type="NCBI Taxonomy" id="1126814"/>
    <lineage>
        <taxon>Eukaryota</taxon>
        <taxon>Fungi</taxon>
        <taxon>Fungi incertae sedis</taxon>
        <taxon>Zoopagomycota</taxon>
        <taxon>Kickxellomycotina</taxon>
        <taxon>Kickxellomycetes</taxon>
        <taxon>Kickxellales</taxon>
        <taxon>Kickxellaceae</taxon>
        <taxon>Coemansia</taxon>
    </lineage>
</organism>
<dbReference type="EMBL" id="JANBUM010000324">
    <property type="protein sequence ID" value="KAJ2778933.1"/>
    <property type="molecule type" value="Genomic_DNA"/>
</dbReference>
<name>A0A9W8HC14_9FUNG</name>
<evidence type="ECO:0000256" key="3">
    <source>
        <dbReference type="ARBA" id="ARBA00044493"/>
    </source>
</evidence>
<comment type="similarity">
    <text evidence="1">Belongs to the CCM1 family.</text>
</comment>
<evidence type="ECO:0000256" key="4">
    <source>
        <dbReference type="ARBA" id="ARBA00044511"/>
    </source>
</evidence>
<comment type="subunit">
    <text evidence="4">Binds to mitochondrial small subunit 15S rRNA.</text>
</comment>
<keyword evidence="2" id="KW-0677">Repeat</keyword>
<feature type="repeat" description="PPR" evidence="5">
    <location>
        <begin position="424"/>
        <end position="458"/>
    </location>
</feature>
<dbReference type="InterPro" id="IPR011990">
    <property type="entry name" value="TPR-like_helical_dom_sf"/>
</dbReference>
<dbReference type="OrthoDB" id="185373at2759"/>
<protein>
    <recommendedName>
        <fullName evidence="9">Pentatricopeptide repeat-containing protein</fullName>
    </recommendedName>
</protein>
<dbReference type="Proteomes" id="UP001140172">
    <property type="component" value="Unassembled WGS sequence"/>
</dbReference>
<evidence type="ECO:0000313" key="8">
    <source>
        <dbReference type="Proteomes" id="UP001140172"/>
    </source>
</evidence>
<reference evidence="7" key="1">
    <citation type="submission" date="2022-07" db="EMBL/GenBank/DDBJ databases">
        <title>Phylogenomic reconstructions and comparative analyses of Kickxellomycotina fungi.</title>
        <authorList>
            <person name="Reynolds N.K."/>
            <person name="Stajich J.E."/>
            <person name="Barry K."/>
            <person name="Grigoriev I.V."/>
            <person name="Crous P."/>
            <person name="Smith M.E."/>
        </authorList>
    </citation>
    <scope>NUCLEOTIDE SEQUENCE</scope>
    <source>
        <strain evidence="7">BCRC 34489</strain>
    </source>
</reference>
<gene>
    <name evidence="7" type="ORF">GGI15_004035</name>
</gene>
<comment type="caution">
    <text evidence="7">The sequence shown here is derived from an EMBL/GenBank/DDBJ whole genome shotgun (WGS) entry which is preliminary data.</text>
</comment>